<sequence>MHSTKNDNRGEYDIEITEVLQKVVSTKAASLQEAIQDIEEQYHNSEIILDADDLKETTIEAAHPQLDEEITTDLRGIFL</sequence>
<comment type="caution">
    <text evidence="2">The sequence shown here is derived from an EMBL/GenBank/DDBJ whole genome shotgun (WGS) entry which is preliminary data.</text>
</comment>
<evidence type="ECO:0000313" key="3">
    <source>
        <dbReference type="Proteomes" id="UP000285201"/>
    </source>
</evidence>
<dbReference type="AlphaFoldDB" id="A0A415M7F1"/>
<accession>A0A415M7F1</accession>
<proteinExistence type="predicted"/>
<dbReference type="Pfam" id="PF14207">
    <property type="entry name" value="DpnD-PcfM"/>
    <property type="match status" value="1"/>
</dbReference>
<evidence type="ECO:0000313" key="2">
    <source>
        <dbReference type="EMBL" id="RHL64609.1"/>
    </source>
</evidence>
<protein>
    <recommendedName>
        <fullName evidence="1">DpnD/PcfM-like C-terminal domain-containing protein</fullName>
    </recommendedName>
</protein>
<dbReference type="InterPro" id="IPR025575">
    <property type="entry name" value="DpnD/PcfM_C"/>
</dbReference>
<evidence type="ECO:0000259" key="1">
    <source>
        <dbReference type="Pfam" id="PF14207"/>
    </source>
</evidence>
<reference evidence="2 3" key="1">
    <citation type="submission" date="2018-08" db="EMBL/GenBank/DDBJ databases">
        <title>A genome reference for cultivated species of the human gut microbiota.</title>
        <authorList>
            <person name="Zou Y."/>
            <person name="Xue W."/>
            <person name="Luo G."/>
        </authorList>
    </citation>
    <scope>NUCLEOTIDE SEQUENCE [LARGE SCALE GENOMIC DNA]</scope>
    <source>
        <strain evidence="2 3">AF36-7BH</strain>
    </source>
</reference>
<dbReference type="EMBL" id="QROY01000023">
    <property type="protein sequence ID" value="RHL64609.1"/>
    <property type="molecule type" value="Genomic_DNA"/>
</dbReference>
<name>A0A415M7F1_9FIRM</name>
<gene>
    <name evidence="2" type="ORF">DW007_15460</name>
</gene>
<feature type="domain" description="DpnD/PcfM-like C-terminal" evidence="1">
    <location>
        <begin position="12"/>
        <end position="55"/>
    </location>
</feature>
<organism evidence="2 3">
    <name type="scientific">Lachnospira eligens</name>
    <dbReference type="NCBI Taxonomy" id="39485"/>
    <lineage>
        <taxon>Bacteria</taxon>
        <taxon>Bacillati</taxon>
        <taxon>Bacillota</taxon>
        <taxon>Clostridia</taxon>
        <taxon>Lachnospirales</taxon>
        <taxon>Lachnospiraceae</taxon>
        <taxon>Lachnospira</taxon>
    </lineage>
</organism>
<dbReference type="Proteomes" id="UP000285201">
    <property type="component" value="Unassembled WGS sequence"/>
</dbReference>